<evidence type="ECO:0000256" key="6">
    <source>
        <dbReference type="PROSITE-ProRule" id="PRU00169"/>
    </source>
</evidence>
<dbReference type="InterPro" id="IPR039420">
    <property type="entry name" value="WalR-like"/>
</dbReference>
<evidence type="ECO:0000259" key="8">
    <source>
        <dbReference type="PROSITE" id="PS50110"/>
    </source>
</evidence>
<name>A0A6B0SZW0_9EURY</name>
<feature type="domain" description="Response regulatory" evidence="8">
    <location>
        <begin position="16"/>
        <end position="125"/>
    </location>
</feature>
<dbReference type="GO" id="GO:0005829">
    <property type="term" value="C:cytosol"/>
    <property type="evidence" value="ECO:0007669"/>
    <property type="project" value="TreeGrafter"/>
</dbReference>
<evidence type="ECO:0000256" key="7">
    <source>
        <dbReference type="SAM" id="MobiDB-lite"/>
    </source>
</evidence>
<protein>
    <submittedName>
        <fullName evidence="9">Response regulator</fullName>
    </submittedName>
</protein>
<dbReference type="OrthoDB" id="86314at2157"/>
<evidence type="ECO:0000256" key="1">
    <source>
        <dbReference type="ARBA" id="ARBA00022553"/>
    </source>
</evidence>
<dbReference type="PANTHER" id="PTHR48111">
    <property type="entry name" value="REGULATOR OF RPOS"/>
    <property type="match status" value="1"/>
</dbReference>
<dbReference type="Proteomes" id="UP000437065">
    <property type="component" value="Unassembled WGS sequence"/>
</dbReference>
<dbReference type="GO" id="GO:0000156">
    <property type="term" value="F:phosphorelay response regulator activity"/>
    <property type="evidence" value="ECO:0007669"/>
    <property type="project" value="TreeGrafter"/>
</dbReference>
<keyword evidence="4" id="KW-0238">DNA-binding</keyword>
<dbReference type="Pfam" id="PF00072">
    <property type="entry name" value="Response_reg"/>
    <property type="match status" value="1"/>
</dbReference>
<keyword evidence="10" id="KW-1185">Reference proteome</keyword>
<evidence type="ECO:0000313" key="9">
    <source>
        <dbReference type="EMBL" id="MXR42123.1"/>
    </source>
</evidence>
<dbReference type="AlphaFoldDB" id="A0A6B0SZW0"/>
<dbReference type="InterPro" id="IPR001789">
    <property type="entry name" value="Sig_transdc_resp-reg_receiver"/>
</dbReference>
<dbReference type="InterPro" id="IPR013971">
    <property type="entry name" value="HalX_domain"/>
</dbReference>
<dbReference type="Gene3D" id="3.40.50.2300">
    <property type="match status" value="1"/>
</dbReference>
<keyword evidence="3" id="KW-0805">Transcription regulation</keyword>
<sequence length="218" mass="24199">MSEDTDAAESAGERPVVLVVEDEPDLADLYAAWLGGDYEVRTAYGGEEALEELGDGVDVILLDRRMPGLSGDEVLDEVRARGIDARVAMVTAVEPDFDIIEMGFDDYLVKPVTRESLLETVEGLYSRSTYDSRVQEFFAVSSKMAVLEAEKGRAALEESDEYESLEERARELREGLDEDVSGFGDGDFERAFRDLDADGDDADDDLFDEGFDDEFEDL</sequence>
<comment type="caution">
    <text evidence="9">The sequence shown here is derived from an EMBL/GenBank/DDBJ whole genome shotgun (WGS) entry which is preliminary data.</text>
</comment>
<gene>
    <name evidence="9" type="ORF">GRX01_12340</name>
</gene>
<feature type="compositionally biased region" description="Acidic residues" evidence="7">
    <location>
        <begin position="197"/>
        <end position="218"/>
    </location>
</feature>
<organism evidence="9 10">
    <name type="scientific">Halobaculum saliterrae</name>
    <dbReference type="NCBI Taxonomy" id="2073113"/>
    <lineage>
        <taxon>Archaea</taxon>
        <taxon>Methanobacteriati</taxon>
        <taxon>Methanobacteriota</taxon>
        <taxon>Stenosarchaea group</taxon>
        <taxon>Halobacteria</taxon>
        <taxon>Halobacteriales</taxon>
        <taxon>Haloferacaceae</taxon>
        <taxon>Halobaculum</taxon>
    </lineage>
</organism>
<dbReference type="PROSITE" id="PS50110">
    <property type="entry name" value="RESPONSE_REGULATORY"/>
    <property type="match status" value="1"/>
</dbReference>
<feature type="region of interest" description="Disordered" evidence="7">
    <location>
        <begin position="194"/>
        <end position="218"/>
    </location>
</feature>
<accession>A0A6B0SZW0</accession>
<proteinExistence type="predicted"/>
<keyword evidence="1 6" id="KW-0597">Phosphoprotein</keyword>
<keyword evidence="5" id="KW-0804">Transcription</keyword>
<dbReference type="GO" id="GO:0032993">
    <property type="term" value="C:protein-DNA complex"/>
    <property type="evidence" value="ECO:0007669"/>
    <property type="project" value="TreeGrafter"/>
</dbReference>
<feature type="modified residue" description="4-aspartylphosphate" evidence="6">
    <location>
        <position position="63"/>
    </location>
</feature>
<evidence type="ECO:0000256" key="4">
    <source>
        <dbReference type="ARBA" id="ARBA00023125"/>
    </source>
</evidence>
<dbReference type="PANTHER" id="PTHR48111:SF1">
    <property type="entry name" value="TWO-COMPONENT RESPONSE REGULATOR ORR33"/>
    <property type="match status" value="1"/>
</dbReference>
<evidence type="ECO:0000256" key="5">
    <source>
        <dbReference type="ARBA" id="ARBA00023163"/>
    </source>
</evidence>
<dbReference type="GO" id="GO:0000976">
    <property type="term" value="F:transcription cis-regulatory region binding"/>
    <property type="evidence" value="ECO:0007669"/>
    <property type="project" value="TreeGrafter"/>
</dbReference>
<dbReference type="RefSeq" id="WP_159667786.1">
    <property type="nucleotide sequence ID" value="NZ_WUUS01000007.1"/>
</dbReference>
<dbReference type="GO" id="GO:0006355">
    <property type="term" value="P:regulation of DNA-templated transcription"/>
    <property type="evidence" value="ECO:0007669"/>
    <property type="project" value="TreeGrafter"/>
</dbReference>
<dbReference type="SUPFAM" id="SSF52172">
    <property type="entry name" value="CheY-like"/>
    <property type="match status" value="1"/>
</dbReference>
<dbReference type="InterPro" id="IPR011006">
    <property type="entry name" value="CheY-like_superfamily"/>
</dbReference>
<evidence type="ECO:0000256" key="3">
    <source>
        <dbReference type="ARBA" id="ARBA00023015"/>
    </source>
</evidence>
<evidence type="ECO:0000256" key="2">
    <source>
        <dbReference type="ARBA" id="ARBA00023012"/>
    </source>
</evidence>
<reference evidence="9 10" key="1">
    <citation type="submission" date="2019-12" db="EMBL/GenBank/DDBJ databases">
        <title>Isolation and characterization of three novel carbon monoxide-oxidizing members of Halobacteria from salione crusts and soils.</title>
        <authorList>
            <person name="Myers M.R."/>
            <person name="King G.M."/>
        </authorList>
    </citation>
    <scope>NUCLEOTIDE SEQUENCE [LARGE SCALE GENOMIC DNA]</scope>
    <source>
        <strain evidence="9 10">WSA2</strain>
    </source>
</reference>
<dbReference type="SMART" id="SM00448">
    <property type="entry name" value="REC"/>
    <property type="match status" value="1"/>
</dbReference>
<dbReference type="EMBL" id="WUUS01000007">
    <property type="protein sequence ID" value="MXR42123.1"/>
    <property type="molecule type" value="Genomic_DNA"/>
</dbReference>
<dbReference type="Pfam" id="PF08663">
    <property type="entry name" value="HalX"/>
    <property type="match status" value="1"/>
</dbReference>
<keyword evidence="2" id="KW-0902">Two-component regulatory system</keyword>
<evidence type="ECO:0000313" key="10">
    <source>
        <dbReference type="Proteomes" id="UP000437065"/>
    </source>
</evidence>